<dbReference type="GO" id="GO:0007034">
    <property type="term" value="P:vacuolar transport"/>
    <property type="evidence" value="ECO:0007669"/>
    <property type="project" value="InterPro"/>
</dbReference>
<dbReference type="Pfam" id="PF03357">
    <property type="entry name" value="Snf7"/>
    <property type="match status" value="1"/>
</dbReference>
<evidence type="ECO:0000313" key="4">
    <source>
        <dbReference type="Proteomes" id="UP001219567"/>
    </source>
</evidence>
<dbReference type="Proteomes" id="UP001219567">
    <property type="component" value="Chromosome 1"/>
</dbReference>
<organism evidence="3 4">
    <name type="scientific">Malassezia yamatoensis</name>
    <dbReference type="NCBI Taxonomy" id="253288"/>
    <lineage>
        <taxon>Eukaryota</taxon>
        <taxon>Fungi</taxon>
        <taxon>Dikarya</taxon>
        <taxon>Basidiomycota</taxon>
        <taxon>Ustilaginomycotina</taxon>
        <taxon>Malasseziomycetes</taxon>
        <taxon>Malasseziales</taxon>
        <taxon>Malasseziaceae</taxon>
        <taxon>Malassezia</taxon>
    </lineage>
</organism>
<keyword evidence="4" id="KW-1185">Reference proteome</keyword>
<name>A0AAJ6CGG3_9BASI</name>
<dbReference type="Gene3D" id="6.10.140.1230">
    <property type="match status" value="1"/>
</dbReference>
<dbReference type="AlphaFoldDB" id="A0AAJ6CGG3"/>
<dbReference type="EMBL" id="CP119943">
    <property type="protein sequence ID" value="WFC97633.1"/>
    <property type="molecule type" value="Genomic_DNA"/>
</dbReference>
<dbReference type="PANTHER" id="PTHR10476">
    <property type="entry name" value="CHARGED MULTIVESICULAR BODY PROTEIN"/>
    <property type="match status" value="1"/>
</dbReference>
<evidence type="ECO:0000256" key="1">
    <source>
        <dbReference type="SAM" id="Coils"/>
    </source>
</evidence>
<keyword evidence="1" id="KW-0175">Coiled coil</keyword>
<evidence type="ECO:0000313" key="3">
    <source>
        <dbReference type="EMBL" id="WFC97633.1"/>
    </source>
</evidence>
<sequence length="208" mass="23877">MQSVSRFLWGPSKEERVREVQRRLRQEQRALDREIRQIDQSVAKVKADIKRLARKSDNRNATMLAREVVRSNKHRMRLVTSKAQLNSISIQLQQQLEIMKLSNHLIRLPQISQSMREMESELMKAGILEEMMNDTLDSSALGEDPEELEEEAQGEVDNVLHELTDGKLGQASSVTELPHPTPSQDTNVENTEDLNLMQAQLDRLLQGQ</sequence>
<reference evidence="3 4" key="1">
    <citation type="submission" date="2023-03" db="EMBL/GenBank/DDBJ databases">
        <title>Mating type loci evolution in Malassezia.</title>
        <authorList>
            <person name="Coelho M.A."/>
        </authorList>
    </citation>
    <scope>NUCLEOTIDE SEQUENCE [LARGE SCALE GENOMIC DNA]</scope>
    <source>
        <strain evidence="3 4">CBS 9725</strain>
    </source>
</reference>
<feature type="coiled-coil region" evidence="1">
    <location>
        <begin position="17"/>
        <end position="55"/>
    </location>
</feature>
<accession>A0AAJ6CGG3</accession>
<protein>
    <submittedName>
        <fullName evidence="3">Vacuolar protein-sorting-associated protein 24</fullName>
    </submittedName>
</protein>
<evidence type="ECO:0000256" key="2">
    <source>
        <dbReference type="SAM" id="MobiDB-lite"/>
    </source>
</evidence>
<feature type="region of interest" description="Disordered" evidence="2">
    <location>
        <begin position="161"/>
        <end position="194"/>
    </location>
</feature>
<proteinExistence type="predicted"/>
<dbReference type="InterPro" id="IPR005024">
    <property type="entry name" value="Snf7_fam"/>
</dbReference>
<gene>
    <name evidence="3" type="primary">VPS24</name>
    <name evidence="3" type="ORF">MYAM1_000352</name>
</gene>